<evidence type="ECO:0000313" key="25">
    <source>
        <dbReference type="Proteomes" id="UP001515500"/>
    </source>
</evidence>
<comment type="cofactor">
    <cofactor evidence="20 23">
        <name>heme b</name>
        <dbReference type="ChEBI" id="CHEBI:60344"/>
    </cofactor>
    <text evidence="20 23">Binds 1 heme b (iron(II)-protoporphyrin IX) group per subunit.</text>
</comment>
<dbReference type="SUPFAM" id="SSF48113">
    <property type="entry name" value="Heme-dependent peroxidases"/>
    <property type="match status" value="1"/>
</dbReference>
<gene>
    <name evidence="26" type="primary">LOC120277576</name>
</gene>
<dbReference type="Proteomes" id="UP001515500">
    <property type="component" value="Chromosome 15"/>
</dbReference>
<feature type="disulfide bond" evidence="22">
    <location>
        <begin position="202"/>
        <end position="234"/>
    </location>
</feature>
<evidence type="ECO:0000256" key="5">
    <source>
        <dbReference type="ARBA" id="ARBA00012313"/>
    </source>
</evidence>
<comment type="similarity">
    <text evidence="23">Belongs to the peroxidase family. Classical plant (class III) peroxidase subfamily.</text>
</comment>
<dbReference type="GO" id="GO:0005576">
    <property type="term" value="C:extracellular region"/>
    <property type="evidence" value="ECO:0007669"/>
    <property type="project" value="UniProtKB-SubCell"/>
</dbReference>
<feature type="disulfide bond" evidence="22">
    <location>
        <begin position="42"/>
        <end position="118"/>
    </location>
</feature>
<dbReference type="InterPro" id="IPR010255">
    <property type="entry name" value="Haem_peroxidase_sf"/>
</dbReference>
<dbReference type="InterPro" id="IPR002016">
    <property type="entry name" value="Haem_peroxidase"/>
</dbReference>
<proteinExistence type="inferred from homology"/>
<protein>
    <recommendedName>
        <fullName evidence="5 23">Peroxidase</fullName>
        <ecNumber evidence="5 23">1.11.1.7</ecNumber>
    </recommendedName>
</protein>
<evidence type="ECO:0000256" key="18">
    <source>
        <dbReference type="PIRSR" id="PIRSR600823-1"/>
    </source>
</evidence>
<dbReference type="InterPro" id="IPR019793">
    <property type="entry name" value="Peroxidases_heam-ligand_BS"/>
</dbReference>
<evidence type="ECO:0000256" key="1">
    <source>
        <dbReference type="ARBA" id="ARBA00000189"/>
    </source>
</evidence>
<dbReference type="FunFam" id="1.10.520.10:FF:000006">
    <property type="entry name" value="Peroxidase"/>
    <property type="match status" value="1"/>
</dbReference>
<dbReference type="GO" id="GO:0140825">
    <property type="term" value="F:lactoperoxidase activity"/>
    <property type="evidence" value="ECO:0007669"/>
    <property type="project" value="UniProtKB-EC"/>
</dbReference>
<dbReference type="RefSeq" id="XP_039140369.1">
    <property type="nucleotide sequence ID" value="XM_039284435.1"/>
</dbReference>
<evidence type="ECO:0000256" key="20">
    <source>
        <dbReference type="PIRSR" id="PIRSR600823-3"/>
    </source>
</evidence>
<feature type="binding site" description="axial binding residue" evidence="20">
    <location>
        <position position="195"/>
    </location>
    <ligand>
        <name>heme b</name>
        <dbReference type="ChEBI" id="CHEBI:60344"/>
    </ligand>
    <ligandPart>
        <name>Fe</name>
        <dbReference type="ChEBI" id="CHEBI:18248"/>
    </ligandPart>
</feature>
<dbReference type="GO" id="GO:0042744">
    <property type="term" value="P:hydrogen peroxide catabolic process"/>
    <property type="evidence" value="ECO:0007669"/>
    <property type="project" value="UniProtKB-KW"/>
</dbReference>
<feature type="binding site" evidence="20">
    <location>
        <position position="254"/>
    </location>
    <ligand>
        <name>Ca(2+)</name>
        <dbReference type="ChEBI" id="CHEBI:29108"/>
        <label>2</label>
    </ligand>
</feature>
<dbReference type="PROSITE" id="PS00436">
    <property type="entry name" value="PEROXIDASE_2"/>
    <property type="match status" value="1"/>
</dbReference>
<feature type="signal peptide" evidence="23">
    <location>
        <begin position="1"/>
        <end position="22"/>
    </location>
</feature>
<accession>A0AB40CQE2</accession>
<dbReference type="EC" id="1.11.1.7" evidence="5 23"/>
<dbReference type="PANTHER" id="PTHR31517">
    <property type="match status" value="1"/>
</dbReference>
<evidence type="ECO:0000256" key="16">
    <source>
        <dbReference type="ARBA" id="ARBA00023283"/>
    </source>
</evidence>
<feature type="active site" description="Proton acceptor" evidence="18">
    <location>
        <position position="73"/>
    </location>
</feature>
<feature type="binding site" evidence="20">
    <location>
        <position position="246"/>
    </location>
    <ligand>
        <name>Ca(2+)</name>
        <dbReference type="ChEBI" id="CHEBI:29108"/>
        <label>2</label>
    </ligand>
</feature>
<feature type="binding site" evidence="20">
    <location>
        <position position="92"/>
    </location>
    <ligand>
        <name>Ca(2+)</name>
        <dbReference type="ChEBI" id="CHEBI:29108"/>
        <label>1</label>
    </ligand>
</feature>
<dbReference type="PRINTS" id="PR00458">
    <property type="entry name" value="PEROXIDASE"/>
</dbReference>
<keyword evidence="13 20" id="KW-0408">Iron</keyword>
<keyword evidence="16" id="KW-0873">Pyrrolidone carboxylic acid</keyword>
<keyword evidence="17 23" id="KW-0376">Hydrogen peroxide</keyword>
<name>A0AB40CQE2_DIOCR</name>
<evidence type="ECO:0000256" key="11">
    <source>
        <dbReference type="ARBA" id="ARBA00022837"/>
    </source>
</evidence>
<comment type="catalytic activity">
    <reaction evidence="1 23">
        <text>2 a phenolic donor + H2O2 = 2 a phenolic radical donor + 2 H2O</text>
        <dbReference type="Rhea" id="RHEA:56136"/>
        <dbReference type="ChEBI" id="CHEBI:15377"/>
        <dbReference type="ChEBI" id="CHEBI:16240"/>
        <dbReference type="ChEBI" id="CHEBI:139520"/>
        <dbReference type="ChEBI" id="CHEBI:139521"/>
        <dbReference type="EC" id="1.11.1.7"/>
    </reaction>
</comment>
<evidence type="ECO:0000256" key="12">
    <source>
        <dbReference type="ARBA" id="ARBA00023002"/>
    </source>
</evidence>
<dbReference type="GO" id="GO:0020037">
    <property type="term" value="F:heme binding"/>
    <property type="evidence" value="ECO:0007669"/>
    <property type="project" value="UniProtKB-UniRule"/>
</dbReference>
<feature type="binding site" evidence="19">
    <location>
        <position position="165"/>
    </location>
    <ligand>
        <name>substrate</name>
    </ligand>
</feature>
<feature type="binding site" evidence="20">
    <location>
        <position position="83"/>
    </location>
    <ligand>
        <name>Ca(2+)</name>
        <dbReference type="ChEBI" id="CHEBI:29108"/>
        <label>1</label>
    </ligand>
</feature>
<feature type="disulfide bond" evidence="22">
    <location>
        <begin position="124"/>
        <end position="322"/>
    </location>
</feature>
<feature type="binding site" evidence="20">
    <location>
        <position position="196"/>
    </location>
    <ligand>
        <name>Ca(2+)</name>
        <dbReference type="ChEBI" id="CHEBI:29108"/>
        <label>2</label>
    </ligand>
</feature>
<keyword evidence="9 20" id="KW-0479">Metal-binding</keyword>
<dbReference type="CDD" id="cd00693">
    <property type="entry name" value="secretory_peroxidase"/>
    <property type="match status" value="1"/>
</dbReference>
<evidence type="ECO:0000256" key="2">
    <source>
        <dbReference type="ARBA" id="ARBA00002322"/>
    </source>
</evidence>
<dbReference type="InterPro" id="IPR033905">
    <property type="entry name" value="Secretory_peroxidase"/>
</dbReference>
<dbReference type="FunFam" id="1.10.420.10:FF:000001">
    <property type="entry name" value="Peroxidase"/>
    <property type="match status" value="1"/>
</dbReference>
<keyword evidence="11 20" id="KW-0106">Calcium</keyword>
<evidence type="ECO:0000256" key="3">
    <source>
        <dbReference type="ARBA" id="ARBA00004613"/>
    </source>
</evidence>
<evidence type="ECO:0000259" key="24">
    <source>
        <dbReference type="PROSITE" id="PS50873"/>
    </source>
</evidence>
<evidence type="ECO:0000256" key="9">
    <source>
        <dbReference type="ARBA" id="ARBA00022723"/>
    </source>
</evidence>
<evidence type="ECO:0000256" key="4">
    <source>
        <dbReference type="ARBA" id="ARBA00006873"/>
    </source>
</evidence>
<comment type="function">
    <text evidence="2">Removal of H(2)O(2), oxidation of toxic reductants, biosynthesis and degradation of lignin, suberization, auxin catabolism, response to environmental stresses such as wounding, pathogen attack and oxidative stress. These functions might be dependent on each isozyme/isoform in each plant tissue.</text>
</comment>
<sequence length="327" mass="36272">MAKHLSLHLLILLLLHATTSMAVHHIETGANELSFTYYAKSCPTMEAVVHNKVAQWIKTDLTLAPAIIRLHFHDCAIRGCDASILLNHAGSERLAKGSRTLRGFNVINDIKQELERRCPKTVSCADILTSAARDATLKVGGPFWEVPYGRKDGRVSKAKEAELVPMGHENITQLIDFFQARGLNPLDLVVLSGSHTIGRSTCSSFQNRLYNFTSKGKPDPTIDPKYLKFLKKKCRGSTMSKYAPLDATTPTKFDAVYYENLERRMGLLSTDQLLYSDMRTAPIVAALASQPMLFSQQFAVSMVNLGNVQVLTGNQGEIRTNCNFVNL</sequence>
<comment type="subcellular location">
    <subcellularLocation>
        <location evidence="3 23">Secreted</location>
    </subcellularLocation>
</comment>
<feature type="site" description="Transition state stabilizer" evidence="21">
    <location>
        <position position="69"/>
    </location>
</feature>
<dbReference type="Gene3D" id="1.10.420.10">
    <property type="entry name" value="Peroxidase, domain 2"/>
    <property type="match status" value="1"/>
</dbReference>
<feature type="binding site" evidence="20">
    <location>
        <position position="81"/>
    </location>
    <ligand>
        <name>Ca(2+)</name>
        <dbReference type="ChEBI" id="CHEBI:29108"/>
        <label>1</label>
    </ligand>
</feature>
<organism evidence="25 26">
    <name type="scientific">Dioscorea cayennensis subsp. rotundata</name>
    <name type="common">White Guinea yam</name>
    <name type="synonym">Dioscorea rotundata</name>
    <dbReference type="NCBI Taxonomy" id="55577"/>
    <lineage>
        <taxon>Eukaryota</taxon>
        <taxon>Viridiplantae</taxon>
        <taxon>Streptophyta</taxon>
        <taxon>Embryophyta</taxon>
        <taxon>Tracheophyta</taxon>
        <taxon>Spermatophyta</taxon>
        <taxon>Magnoliopsida</taxon>
        <taxon>Liliopsida</taxon>
        <taxon>Dioscoreales</taxon>
        <taxon>Dioscoreaceae</taxon>
        <taxon>Dioscorea</taxon>
    </lineage>
</organism>
<evidence type="ECO:0000256" key="14">
    <source>
        <dbReference type="ARBA" id="ARBA00023157"/>
    </source>
</evidence>
<evidence type="ECO:0000256" key="13">
    <source>
        <dbReference type="ARBA" id="ARBA00023004"/>
    </source>
</evidence>
<evidence type="ECO:0000256" key="23">
    <source>
        <dbReference type="RuleBase" id="RU362060"/>
    </source>
</evidence>
<evidence type="ECO:0000256" key="6">
    <source>
        <dbReference type="ARBA" id="ARBA00022525"/>
    </source>
</evidence>
<evidence type="ECO:0000256" key="21">
    <source>
        <dbReference type="PIRSR" id="PIRSR600823-4"/>
    </source>
</evidence>
<feature type="binding site" evidence="20">
    <location>
        <position position="74"/>
    </location>
    <ligand>
        <name>Ca(2+)</name>
        <dbReference type="ChEBI" id="CHEBI:29108"/>
        <label>1</label>
    </ligand>
</feature>
<evidence type="ECO:0000256" key="19">
    <source>
        <dbReference type="PIRSR" id="PIRSR600823-2"/>
    </source>
</evidence>
<dbReference type="PROSITE" id="PS50873">
    <property type="entry name" value="PEROXIDASE_4"/>
    <property type="match status" value="1"/>
</dbReference>
<dbReference type="InterPro" id="IPR000823">
    <property type="entry name" value="Peroxidase_pln"/>
</dbReference>
<reference evidence="26" key="1">
    <citation type="submission" date="2025-08" db="UniProtKB">
        <authorList>
            <consortium name="RefSeq"/>
        </authorList>
    </citation>
    <scope>IDENTIFICATION</scope>
</reference>
<keyword evidence="7 23" id="KW-0575">Peroxidase</keyword>
<keyword evidence="15" id="KW-0325">Glycoprotein</keyword>
<evidence type="ECO:0000313" key="26">
    <source>
        <dbReference type="RefSeq" id="XP_039140369.1"/>
    </source>
</evidence>
<evidence type="ECO:0000256" key="17">
    <source>
        <dbReference type="ARBA" id="ARBA00023324"/>
    </source>
</evidence>
<dbReference type="PRINTS" id="PR00461">
    <property type="entry name" value="PLPEROXIDASE"/>
</dbReference>
<feature type="binding site" evidence="20">
    <location>
        <position position="249"/>
    </location>
    <ligand>
        <name>Ca(2+)</name>
        <dbReference type="ChEBI" id="CHEBI:29108"/>
        <label>2</label>
    </ligand>
</feature>
<feature type="binding site" evidence="20">
    <location>
        <position position="79"/>
    </location>
    <ligand>
        <name>Ca(2+)</name>
        <dbReference type="ChEBI" id="CHEBI:29108"/>
        <label>1</label>
    </ligand>
</feature>
<evidence type="ECO:0000256" key="15">
    <source>
        <dbReference type="ARBA" id="ARBA00023180"/>
    </source>
</evidence>
<dbReference type="InterPro" id="IPR019794">
    <property type="entry name" value="Peroxidases_AS"/>
</dbReference>
<evidence type="ECO:0000256" key="7">
    <source>
        <dbReference type="ARBA" id="ARBA00022559"/>
    </source>
</evidence>
<keyword evidence="14 22" id="KW-1015">Disulfide bond</keyword>
<comment type="cofactor">
    <cofactor evidence="20 23">
        <name>Ca(2+)</name>
        <dbReference type="ChEBI" id="CHEBI:29108"/>
    </cofactor>
    <text evidence="20 23">Binds 2 calcium ions per subunit.</text>
</comment>
<dbReference type="GO" id="GO:0046872">
    <property type="term" value="F:metal ion binding"/>
    <property type="evidence" value="ECO:0007669"/>
    <property type="project" value="UniProtKB-UniRule"/>
</dbReference>
<dbReference type="PROSITE" id="PS00435">
    <property type="entry name" value="PEROXIDASE_1"/>
    <property type="match status" value="1"/>
</dbReference>
<evidence type="ECO:0000256" key="10">
    <source>
        <dbReference type="ARBA" id="ARBA00022729"/>
    </source>
</evidence>
<dbReference type="PANTHER" id="PTHR31517:SF17">
    <property type="entry name" value="PEROXIDASE 6"/>
    <property type="match status" value="1"/>
</dbReference>
<keyword evidence="12 23" id="KW-0560">Oxidoreductase</keyword>
<dbReference type="GO" id="GO:0006979">
    <property type="term" value="P:response to oxidative stress"/>
    <property type="evidence" value="ECO:0007669"/>
    <property type="project" value="UniProtKB-UniRule"/>
</dbReference>
<feature type="disulfide bond" evidence="22">
    <location>
        <begin position="75"/>
        <end position="80"/>
    </location>
</feature>
<keyword evidence="10 23" id="KW-0732">Signal</keyword>
<feature type="domain" description="Plant heme peroxidase family profile" evidence="24">
    <location>
        <begin position="32"/>
        <end position="326"/>
    </location>
</feature>
<keyword evidence="8 23" id="KW-0349">Heme</keyword>
<dbReference type="GeneID" id="120277576"/>
<dbReference type="Pfam" id="PF00141">
    <property type="entry name" value="peroxidase"/>
    <property type="match status" value="1"/>
</dbReference>
<keyword evidence="25" id="KW-1185">Reference proteome</keyword>
<comment type="similarity">
    <text evidence="4">Belongs to the peroxidase family. Ascorbate peroxidase subfamily.</text>
</comment>
<dbReference type="AlphaFoldDB" id="A0AB40CQE2"/>
<dbReference type="Gene3D" id="1.10.520.10">
    <property type="match status" value="1"/>
</dbReference>
<feature type="chain" id="PRO_5044048437" description="Peroxidase" evidence="23">
    <location>
        <begin position="23"/>
        <end position="327"/>
    </location>
</feature>
<evidence type="ECO:0000256" key="8">
    <source>
        <dbReference type="ARBA" id="ARBA00022617"/>
    </source>
</evidence>
<evidence type="ECO:0000256" key="22">
    <source>
        <dbReference type="PIRSR" id="PIRSR600823-5"/>
    </source>
</evidence>
<keyword evidence="6 23" id="KW-0964">Secreted</keyword>